<name>A0ABQ0JXH9_9BACT</name>
<sequence>MQFFSHLLSAITSPFSLLKPFTFEGYLSKRIGHVHWIISTPHSFFIPLLEQIKGPTSDALLTNPLFRRHRYKKMGEFEITHENEKETYLVKIYNYPHLSQKIKQLFRHTRGFNEFYTTYLTARRGIPVEVPVACGEQKCIFTKESYLIIRKIKNSCSMREYLQSVTALKERRDVLKKFGELAKNVYEAGIRQDAFSLDNFLVFSDETGSKKIIVIDFEMVSIQAKGLKDKLRVWYLAKLNREKGFTNTDRIRFLRSYTRGDFIRCKKLARQIKELTVRIQKKDATKSSRLCIHENRTYGIFQSDTFFGHYRKKYTPEMLITLLNAPEETTRSAFYGNHFQILHFKEDTDPRFHCRNITRIWTKANALFALKINVPVPVAIFERCYPVSQREAFLISQIPDNCISLKQCSGLYSDKNLHFLLLRFAEQVSPFGVFCKGLNPQDILVQEKGKHRVACYLGNYTSFRINRHSAQKNKSTNANIMKQLFQTGDASSENNRSAQNAE</sequence>
<reference evidence="2" key="1">
    <citation type="journal article" date="2015" name="Genome Announc.">
        <title>Draft Genome Sequence of an Anaerobic Ammonium-Oxidizing Bacterium, "Candidatus Brocadia sinica".</title>
        <authorList>
            <person name="Oshiki M."/>
            <person name="Shinyako-Hata K."/>
            <person name="Satoh H."/>
            <person name="Okabe S."/>
        </authorList>
    </citation>
    <scope>NUCLEOTIDE SEQUENCE [LARGE SCALE GENOMIC DNA]</scope>
    <source>
        <strain evidence="2">JPN1</strain>
    </source>
</reference>
<dbReference type="EMBL" id="BAFN01000001">
    <property type="protein sequence ID" value="GAN33393.1"/>
    <property type="molecule type" value="Genomic_DNA"/>
</dbReference>
<dbReference type="RefSeq" id="WP_052563444.1">
    <property type="nucleotide sequence ID" value="NZ_BAFN01000001.1"/>
</dbReference>
<accession>A0ABQ0JXH9</accession>
<evidence type="ECO:0000313" key="1">
    <source>
        <dbReference type="EMBL" id="GAN33393.1"/>
    </source>
</evidence>
<evidence type="ECO:0000313" key="2">
    <source>
        <dbReference type="Proteomes" id="UP000032309"/>
    </source>
</evidence>
<dbReference type="Pfam" id="PF06293">
    <property type="entry name" value="Kdo"/>
    <property type="match status" value="1"/>
</dbReference>
<protein>
    <recommendedName>
        <fullName evidence="3">Protein kinase domain-containing protein</fullName>
    </recommendedName>
</protein>
<proteinExistence type="predicted"/>
<keyword evidence="2" id="KW-1185">Reference proteome</keyword>
<gene>
    <name evidence="1" type="ORF">BROSI_A1913</name>
</gene>
<organism evidence="1 2">
    <name type="scientific">Candidatus Brocadia sinica JPN1</name>
    <dbReference type="NCBI Taxonomy" id="1197129"/>
    <lineage>
        <taxon>Bacteria</taxon>
        <taxon>Pseudomonadati</taxon>
        <taxon>Planctomycetota</taxon>
        <taxon>Candidatus Brocadiia</taxon>
        <taxon>Candidatus Brocadiales</taxon>
        <taxon>Candidatus Brocadiaceae</taxon>
        <taxon>Candidatus Brocadia</taxon>
    </lineage>
</organism>
<evidence type="ECO:0008006" key="3">
    <source>
        <dbReference type="Google" id="ProtNLM"/>
    </source>
</evidence>
<dbReference type="Proteomes" id="UP000032309">
    <property type="component" value="Unassembled WGS sequence"/>
</dbReference>
<comment type="caution">
    <text evidence="1">The sequence shown here is derived from an EMBL/GenBank/DDBJ whole genome shotgun (WGS) entry which is preliminary data.</text>
</comment>